<feature type="region of interest" description="Disordered" evidence="2">
    <location>
        <begin position="856"/>
        <end position="892"/>
    </location>
</feature>
<dbReference type="Pfam" id="PF00027">
    <property type="entry name" value="cNMP_binding"/>
    <property type="match status" value="1"/>
</dbReference>
<accession>Q22NW1</accession>
<feature type="compositionally biased region" description="Low complexity" evidence="2">
    <location>
        <begin position="749"/>
        <end position="780"/>
    </location>
</feature>
<feature type="domain" description="CCHC-type" evidence="4">
    <location>
        <begin position="631"/>
        <end position="644"/>
    </location>
</feature>
<evidence type="ECO:0000256" key="2">
    <source>
        <dbReference type="SAM" id="MobiDB-lite"/>
    </source>
</evidence>
<organism evidence="5 6">
    <name type="scientific">Tetrahymena thermophila (strain SB210)</name>
    <dbReference type="NCBI Taxonomy" id="312017"/>
    <lineage>
        <taxon>Eukaryota</taxon>
        <taxon>Sar</taxon>
        <taxon>Alveolata</taxon>
        <taxon>Ciliophora</taxon>
        <taxon>Intramacronucleata</taxon>
        <taxon>Oligohymenophorea</taxon>
        <taxon>Hymenostomatida</taxon>
        <taxon>Tetrahymenina</taxon>
        <taxon>Tetrahymenidae</taxon>
        <taxon>Tetrahymena</taxon>
    </lineage>
</organism>
<feature type="compositionally biased region" description="Polar residues" evidence="2">
    <location>
        <begin position="781"/>
        <end position="791"/>
    </location>
</feature>
<feature type="region of interest" description="Disordered" evidence="2">
    <location>
        <begin position="736"/>
        <end position="844"/>
    </location>
</feature>
<evidence type="ECO:0000259" key="4">
    <source>
        <dbReference type="PROSITE" id="PS50158"/>
    </source>
</evidence>
<keyword evidence="6" id="KW-1185">Reference proteome</keyword>
<feature type="region of interest" description="Disordered" evidence="2">
    <location>
        <begin position="937"/>
        <end position="974"/>
    </location>
</feature>
<dbReference type="InterPro" id="IPR051413">
    <property type="entry name" value="K/Na_HCN_channel"/>
</dbReference>
<keyword evidence="1" id="KW-0479">Metal-binding</keyword>
<evidence type="ECO:0000313" key="5">
    <source>
        <dbReference type="EMBL" id="EAR87050.3"/>
    </source>
</evidence>
<dbReference type="Gene3D" id="2.60.120.10">
    <property type="entry name" value="Jelly Rolls"/>
    <property type="match status" value="1"/>
</dbReference>
<dbReference type="KEGG" id="tet:TTHERM_00418340"/>
<dbReference type="GO" id="GO:0003676">
    <property type="term" value="F:nucleic acid binding"/>
    <property type="evidence" value="ECO:0007669"/>
    <property type="project" value="InterPro"/>
</dbReference>
<feature type="compositionally biased region" description="Low complexity" evidence="2">
    <location>
        <begin position="878"/>
        <end position="892"/>
    </location>
</feature>
<evidence type="ECO:0000256" key="1">
    <source>
        <dbReference type="PROSITE-ProRule" id="PRU00047"/>
    </source>
</evidence>
<dbReference type="SMART" id="SM00100">
    <property type="entry name" value="cNMP"/>
    <property type="match status" value="1"/>
</dbReference>
<dbReference type="PANTHER" id="PTHR45689:SF5">
    <property type="entry name" value="I[[H]] CHANNEL, ISOFORM E"/>
    <property type="match status" value="1"/>
</dbReference>
<dbReference type="GO" id="GO:0098855">
    <property type="term" value="C:HCN channel complex"/>
    <property type="evidence" value="ECO:0007669"/>
    <property type="project" value="TreeGrafter"/>
</dbReference>
<keyword evidence="1" id="KW-0863">Zinc-finger</keyword>
<dbReference type="Proteomes" id="UP000009168">
    <property type="component" value="Unassembled WGS sequence"/>
</dbReference>
<dbReference type="GO" id="GO:0035725">
    <property type="term" value="P:sodium ion transmembrane transport"/>
    <property type="evidence" value="ECO:0007669"/>
    <property type="project" value="TreeGrafter"/>
</dbReference>
<feature type="compositionally biased region" description="Polar residues" evidence="2">
    <location>
        <begin position="830"/>
        <end position="844"/>
    </location>
</feature>
<gene>
    <name evidence="5" type="ORF">TTHERM_00418340</name>
</gene>
<dbReference type="GO" id="GO:0008270">
    <property type="term" value="F:zinc ion binding"/>
    <property type="evidence" value="ECO:0007669"/>
    <property type="project" value="UniProtKB-KW"/>
</dbReference>
<reference evidence="6" key="1">
    <citation type="journal article" date="2006" name="PLoS Biol.">
        <title>Macronuclear genome sequence of the ciliate Tetrahymena thermophila, a model eukaryote.</title>
        <authorList>
            <person name="Eisen J.A."/>
            <person name="Coyne R.S."/>
            <person name="Wu M."/>
            <person name="Wu D."/>
            <person name="Thiagarajan M."/>
            <person name="Wortman J.R."/>
            <person name="Badger J.H."/>
            <person name="Ren Q."/>
            <person name="Amedeo P."/>
            <person name="Jones K.M."/>
            <person name="Tallon L.J."/>
            <person name="Delcher A.L."/>
            <person name="Salzberg S.L."/>
            <person name="Silva J.C."/>
            <person name="Haas B.J."/>
            <person name="Majoros W.H."/>
            <person name="Farzad M."/>
            <person name="Carlton J.M."/>
            <person name="Smith R.K. Jr."/>
            <person name="Garg J."/>
            <person name="Pearlman R.E."/>
            <person name="Karrer K.M."/>
            <person name="Sun L."/>
            <person name="Manning G."/>
            <person name="Elde N.C."/>
            <person name="Turkewitz A.P."/>
            <person name="Asai D.J."/>
            <person name="Wilkes D.E."/>
            <person name="Wang Y."/>
            <person name="Cai H."/>
            <person name="Collins K."/>
            <person name="Stewart B.A."/>
            <person name="Lee S.R."/>
            <person name="Wilamowska K."/>
            <person name="Weinberg Z."/>
            <person name="Ruzzo W.L."/>
            <person name="Wloga D."/>
            <person name="Gaertig J."/>
            <person name="Frankel J."/>
            <person name="Tsao C.-C."/>
            <person name="Gorovsky M.A."/>
            <person name="Keeling P.J."/>
            <person name="Waller R.F."/>
            <person name="Patron N.J."/>
            <person name="Cherry J.M."/>
            <person name="Stover N.A."/>
            <person name="Krieger C.J."/>
            <person name="del Toro C."/>
            <person name="Ryder H.F."/>
            <person name="Williamson S.C."/>
            <person name="Barbeau R.A."/>
            <person name="Hamilton E.P."/>
            <person name="Orias E."/>
        </authorList>
    </citation>
    <scope>NUCLEOTIDE SEQUENCE [LARGE SCALE GENOMIC DNA]</scope>
    <source>
        <strain evidence="6">SB210</strain>
    </source>
</reference>
<dbReference type="InterPro" id="IPR018490">
    <property type="entry name" value="cNMP-bd_dom_sf"/>
</dbReference>
<dbReference type="SUPFAM" id="SSF51206">
    <property type="entry name" value="cAMP-binding domain-like"/>
    <property type="match status" value="1"/>
</dbReference>
<dbReference type="HOGENOM" id="CLU_340267_0_0_1"/>
<feature type="domain" description="Cyclic nucleotide-binding" evidence="3">
    <location>
        <begin position="493"/>
        <end position="599"/>
    </location>
</feature>
<proteinExistence type="predicted"/>
<dbReference type="PROSITE" id="PS50158">
    <property type="entry name" value="ZF_CCHC"/>
    <property type="match status" value="1"/>
</dbReference>
<dbReference type="InterPro" id="IPR014710">
    <property type="entry name" value="RmlC-like_jellyroll"/>
</dbReference>
<dbReference type="GeneID" id="7826794"/>
<feature type="compositionally biased region" description="Polar residues" evidence="2">
    <location>
        <begin position="948"/>
        <end position="974"/>
    </location>
</feature>
<feature type="compositionally biased region" description="Polar residues" evidence="2">
    <location>
        <begin position="801"/>
        <end position="817"/>
    </location>
</feature>
<evidence type="ECO:0000313" key="6">
    <source>
        <dbReference type="Proteomes" id="UP000009168"/>
    </source>
</evidence>
<dbReference type="InterPro" id="IPR000595">
    <property type="entry name" value="cNMP-bd_dom"/>
</dbReference>
<keyword evidence="1" id="KW-0862">Zinc</keyword>
<dbReference type="PROSITE" id="PS50042">
    <property type="entry name" value="CNMP_BINDING_3"/>
    <property type="match status" value="1"/>
</dbReference>
<dbReference type="InParanoid" id="Q22NW1"/>
<dbReference type="GO" id="GO:0003254">
    <property type="term" value="P:regulation of membrane depolarization"/>
    <property type="evidence" value="ECO:0007669"/>
    <property type="project" value="TreeGrafter"/>
</dbReference>
<dbReference type="CDD" id="cd00038">
    <property type="entry name" value="CAP_ED"/>
    <property type="match status" value="1"/>
</dbReference>
<dbReference type="EMBL" id="GG662856">
    <property type="protein sequence ID" value="EAR87050.3"/>
    <property type="molecule type" value="Genomic_DNA"/>
</dbReference>
<feature type="region of interest" description="Disordered" evidence="2">
    <location>
        <begin position="152"/>
        <end position="172"/>
    </location>
</feature>
<dbReference type="PANTHER" id="PTHR45689">
    <property type="entry name" value="I[[H]] CHANNEL, ISOFORM E"/>
    <property type="match status" value="1"/>
</dbReference>
<sequence>MDLQRQEQEIRFYTIQKDIQSSNYKIKKELELINNRNSMSLVAFPEQGYFLENDSISPNDASIVVGAYNKVQRYQENGQSDDVQISFNSSKINEAELYPNQKNSSPTTYYQAKSFNNSTQELNFNNVIGQYVNRDLQQKDNEQINKNGIQGQLVSQKQQQQIDSENQNNPKDNQVQIQVKNIQQSMSNNDTISSQPQQLFNSHVNNNNNNKHEASQFKKEIICLGNPKKKQEEKRAVTNWHKMRELYKKNKPKQQITLEQYRLINDWASNEYKIIPTATQMMNLQNVKVLKQKNKIKKNSIIQSIFYVSDYAKQLEKAIFPKSDSMIPIQSKITHYIDDTIQTWVYLPDFKSSSQIDLYVESMSRVAFLFIGITHNSDNTNNFEKIFEIATFFLGITFFSFIIQQSINDLKESQKKKYKQAQEFNCLISYLGKQKIKTSLKVQILSYLKSYHTEEFNIVKNEGTSEALSKLSDKLRKELLVQVNTEHLKMFKFFSNFSEEVKLGLMNIMEEKIFQPGQIIFEDGETSNFSIYLIDKGRVDLYYDTRKSGSKYSVVKEIVKNEVFGSISFLTAFPRKCSAISKEISSIISIDRDQFLNLLKTSREEKDLQIFCQMKDKFLNNGDLSVLDLSCYQCGSDSHLSDQCVKTHYYIHRKAILKTLSSHYKILNRKKFKRFRDEKKHSLKLNADIQKHVAEFIEKFDEQINFLQEDIHMKRFQKNQSQVFSHNVLRQTNSSEQILPIQDSDDQIDYQQSSESSIEMDEQSNSNTKTVSNTSKNSQNFSENDLDLQNFQQKQKKKQSADSQKNLSNENNQSSGSGLEERKKIKRQRSGSMNNLSQYQQQPSITKQLEGVKSCLSNLNSMPSNHQNSHVVSKRMSQKNNSGSQNNQLNSVQSSLSANTPLTHVNSDIKNDEIEEFLNINNEQTISSIFQNFQQKKQQTKEIGGGDQQLNRQRSSYKQNSSKQPGSTTNMNASINRNSMQKQNSSLINNKLKQNHSPKISVSCSDLDQQSPSNINNNIQQNGKKSLRNSLHGNIAGDRRKSSIASFVKDNFETSSSTESNTTELFFDPQLAPLNAYPQSIPTQTAFEQGNIFIIEAAQNQSEEKNLKKTKFEILQEKMKDDDTESTPVSLLESIYNVDTHNNNAIQNKRKGILPYQTSLSENMMKIARLYSKGSTIKLDKY</sequence>
<dbReference type="RefSeq" id="XP_001007295.3">
    <property type="nucleotide sequence ID" value="XM_001007295.3"/>
</dbReference>
<protein>
    <submittedName>
        <fullName evidence="5">Cyclic nucleotide-binding domain protein</fullName>
    </submittedName>
</protein>
<evidence type="ECO:0000259" key="3">
    <source>
        <dbReference type="PROSITE" id="PS50042"/>
    </source>
</evidence>
<name>Q22NW1_TETTS</name>
<dbReference type="GO" id="GO:0005249">
    <property type="term" value="F:voltage-gated potassium channel activity"/>
    <property type="evidence" value="ECO:0007669"/>
    <property type="project" value="TreeGrafter"/>
</dbReference>
<feature type="compositionally biased region" description="Polar residues" evidence="2">
    <location>
        <begin position="856"/>
        <end position="871"/>
    </location>
</feature>
<dbReference type="InterPro" id="IPR001878">
    <property type="entry name" value="Znf_CCHC"/>
</dbReference>
<dbReference type="AlphaFoldDB" id="Q22NW1"/>